<dbReference type="Pfam" id="PF12738">
    <property type="entry name" value="PTCB-BRCT"/>
    <property type="match status" value="1"/>
</dbReference>
<dbReference type="AlphaFoldDB" id="A0A5D2CA43"/>
<proteinExistence type="predicted"/>
<keyword evidence="3" id="KW-1185">Reference proteome</keyword>
<dbReference type="EMBL" id="CM017706">
    <property type="protein sequence ID" value="TYG64886.1"/>
    <property type="molecule type" value="Genomic_DNA"/>
</dbReference>
<reference evidence="2 3" key="1">
    <citation type="submission" date="2019-06" db="EMBL/GenBank/DDBJ databases">
        <title>WGS assembly of Gossypium darwinii.</title>
        <authorList>
            <person name="Chen Z.J."/>
            <person name="Sreedasyam A."/>
            <person name="Ando A."/>
            <person name="Song Q."/>
            <person name="De L."/>
            <person name="Hulse-Kemp A."/>
            <person name="Ding M."/>
            <person name="Ye W."/>
            <person name="Kirkbride R."/>
            <person name="Jenkins J."/>
            <person name="Plott C."/>
            <person name="Lovell J."/>
            <person name="Lin Y.-M."/>
            <person name="Vaughn R."/>
            <person name="Liu B."/>
            <person name="Li W."/>
            <person name="Simpson S."/>
            <person name="Scheffler B."/>
            <person name="Saski C."/>
            <person name="Grover C."/>
            <person name="Hu G."/>
            <person name="Conover J."/>
            <person name="Carlson J."/>
            <person name="Shu S."/>
            <person name="Boston L."/>
            <person name="Williams M."/>
            <person name="Peterson D."/>
            <person name="Mcgee K."/>
            <person name="Jones D."/>
            <person name="Wendel J."/>
            <person name="Stelly D."/>
            <person name="Grimwood J."/>
            <person name="Schmutz J."/>
        </authorList>
    </citation>
    <scope>NUCLEOTIDE SEQUENCE [LARGE SCALE GENOMIC DNA]</scope>
    <source>
        <strain evidence="2">1808015.09</strain>
    </source>
</reference>
<dbReference type="Gene3D" id="3.40.50.10190">
    <property type="entry name" value="BRCT domain"/>
    <property type="match status" value="1"/>
</dbReference>
<dbReference type="Proteomes" id="UP000323506">
    <property type="component" value="Chromosome D06"/>
</dbReference>
<sequence length="61" mass="6989">MELVVETITGYHGLQRFNLIKLIFVAGASYIGCLTQSTTHLVCWRFEGRKYELAKKLKTIV</sequence>
<organism evidence="2 3">
    <name type="scientific">Gossypium darwinii</name>
    <name type="common">Darwin's cotton</name>
    <name type="synonym">Gossypium barbadense var. darwinii</name>
    <dbReference type="NCBI Taxonomy" id="34276"/>
    <lineage>
        <taxon>Eukaryota</taxon>
        <taxon>Viridiplantae</taxon>
        <taxon>Streptophyta</taxon>
        <taxon>Embryophyta</taxon>
        <taxon>Tracheophyta</taxon>
        <taxon>Spermatophyta</taxon>
        <taxon>Magnoliopsida</taxon>
        <taxon>eudicotyledons</taxon>
        <taxon>Gunneridae</taxon>
        <taxon>Pentapetalae</taxon>
        <taxon>rosids</taxon>
        <taxon>malvids</taxon>
        <taxon>Malvales</taxon>
        <taxon>Malvaceae</taxon>
        <taxon>Malvoideae</taxon>
        <taxon>Gossypium</taxon>
    </lineage>
</organism>
<dbReference type="PANTHER" id="PTHR47776">
    <property type="entry name" value="F5A8.9 PROTEIN"/>
    <property type="match status" value="1"/>
</dbReference>
<protein>
    <recommendedName>
        <fullName evidence="1">BRCT domain-containing protein</fullName>
    </recommendedName>
</protein>
<dbReference type="SUPFAM" id="SSF52113">
    <property type="entry name" value="BRCT domain"/>
    <property type="match status" value="1"/>
</dbReference>
<gene>
    <name evidence="2" type="ORF">ES288_D06G142700v1</name>
</gene>
<dbReference type="PANTHER" id="PTHR47776:SF2">
    <property type="entry name" value="RING-TYPE E3 UBIQUITIN TRANSFERASE BRCA1"/>
    <property type="match status" value="1"/>
</dbReference>
<accession>A0A5D2CA43</accession>
<name>A0A5D2CA43_GOSDA</name>
<evidence type="ECO:0000313" key="2">
    <source>
        <dbReference type="EMBL" id="TYG64886.1"/>
    </source>
</evidence>
<evidence type="ECO:0000259" key="1">
    <source>
        <dbReference type="Pfam" id="PF12738"/>
    </source>
</evidence>
<evidence type="ECO:0000313" key="3">
    <source>
        <dbReference type="Proteomes" id="UP000323506"/>
    </source>
</evidence>
<dbReference type="InterPro" id="IPR036420">
    <property type="entry name" value="BRCT_dom_sf"/>
</dbReference>
<dbReference type="InterPro" id="IPR001357">
    <property type="entry name" value="BRCT_dom"/>
</dbReference>
<feature type="domain" description="BRCT" evidence="1">
    <location>
        <begin position="7"/>
        <end position="60"/>
    </location>
</feature>